<gene>
    <name evidence="5" type="ORF">LX66_0098</name>
</gene>
<comment type="caution">
    <text evidence="5">The sequence shown here is derived from an EMBL/GenBank/DDBJ whole genome shotgun (WGS) entry which is preliminary data.</text>
</comment>
<dbReference type="SUPFAM" id="SSF47781">
    <property type="entry name" value="RuvA domain 2-like"/>
    <property type="match status" value="1"/>
</dbReference>
<dbReference type="PANTHER" id="PTHR43022:SF1">
    <property type="entry name" value="PROTEIN SMF"/>
    <property type="match status" value="1"/>
</dbReference>
<dbReference type="PANTHER" id="PTHR43022">
    <property type="entry name" value="PROTEIN SMF"/>
    <property type="match status" value="1"/>
</dbReference>
<evidence type="ECO:0000256" key="3">
    <source>
        <dbReference type="ARBA" id="ARBA00023204"/>
    </source>
</evidence>
<evidence type="ECO:0000313" key="6">
    <source>
        <dbReference type="Proteomes" id="UP000316778"/>
    </source>
</evidence>
<dbReference type="SMART" id="SM00278">
    <property type="entry name" value="HhH1"/>
    <property type="match status" value="2"/>
</dbReference>
<organism evidence="5 6">
    <name type="scientific">Chitinophaga japonensis</name>
    <name type="common">Flexibacter japonensis</name>
    <dbReference type="NCBI Taxonomy" id="104662"/>
    <lineage>
        <taxon>Bacteria</taxon>
        <taxon>Pseudomonadati</taxon>
        <taxon>Bacteroidota</taxon>
        <taxon>Chitinophagia</taxon>
        <taxon>Chitinophagales</taxon>
        <taxon>Chitinophagaceae</taxon>
        <taxon>Chitinophaga</taxon>
    </lineage>
</organism>
<keyword evidence="6" id="KW-1185">Reference proteome</keyword>
<reference evidence="5 6" key="1">
    <citation type="journal article" date="2013" name="Stand. Genomic Sci.">
        <title>Genomic Encyclopedia of Type Strains, Phase I: The one thousand microbial genomes (KMG-I) project.</title>
        <authorList>
            <person name="Kyrpides N.C."/>
            <person name="Woyke T."/>
            <person name="Eisen J.A."/>
            <person name="Garrity G."/>
            <person name="Lilburn T.G."/>
            <person name="Beck B.J."/>
            <person name="Whitman W.B."/>
            <person name="Hugenholtz P."/>
            <person name="Klenk H.P."/>
        </authorList>
    </citation>
    <scope>NUCLEOTIDE SEQUENCE [LARGE SCALE GENOMIC DNA]</scope>
    <source>
        <strain evidence="5 6">DSM 13484</strain>
    </source>
</reference>
<dbReference type="Gene3D" id="3.40.50.450">
    <property type="match status" value="1"/>
</dbReference>
<dbReference type="Gene3D" id="1.10.10.10">
    <property type="entry name" value="Winged helix-like DNA-binding domain superfamily/Winged helix DNA-binding domain"/>
    <property type="match status" value="1"/>
</dbReference>
<dbReference type="Pfam" id="PF02481">
    <property type="entry name" value="DNA_processg_A"/>
    <property type="match status" value="1"/>
</dbReference>
<dbReference type="InterPro" id="IPR003488">
    <property type="entry name" value="DprA"/>
</dbReference>
<name>A0A562TBQ3_CHIJA</name>
<dbReference type="GO" id="GO:0006281">
    <property type="term" value="P:DNA repair"/>
    <property type="evidence" value="ECO:0007669"/>
    <property type="project" value="UniProtKB-KW"/>
</dbReference>
<evidence type="ECO:0000313" key="5">
    <source>
        <dbReference type="EMBL" id="TWI90738.1"/>
    </source>
</evidence>
<dbReference type="OrthoDB" id="9785707at2"/>
<dbReference type="InterPro" id="IPR003583">
    <property type="entry name" value="Hlx-hairpin-Hlx_DNA-bd_motif"/>
</dbReference>
<dbReference type="InterPro" id="IPR036388">
    <property type="entry name" value="WH-like_DNA-bd_sf"/>
</dbReference>
<keyword evidence="2" id="KW-0227">DNA damage</keyword>
<dbReference type="GO" id="GO:0003677">
    <property type="term" value="F:DNA binding"/>
    <property type="evidence" value="ECO:0007669"/>
    <property type="project" value="InterPro"/>
</dbReference>
<dbReference type="GO" id="GO:0009294">
    <property type="term" value="P:DNA-mediated transformation"/>
    <property type="evidence" value="ECO:0007669"/>
    <property type="project" value="InterPro"/>
</dbReference>
<accession>A0A562TBQ3</accession>
<dbReference type="RefSeq" id="WP_145709927.1">
    <property type="nucleotide sequence ID" value="NZ_BAAAFY010000001.1"/>
</dbReference>
<comment type="similarity">
    <text evidence="1">Belongs to the DprA/Smf family.</text>
</comment>
<protein>
    <submittedName>
        <fullName evidence="5">DNA processing protein</fullName>
    </submittedName>
</protein>
<feature type="domain" description="Helix-hairpin-helix DNA-binding motif class 1" evidence="4">
    <location>
        <begin position="11"/>
        <end position="30"/>
    </location>
</feature>
<sequence>MFAPTELFYQIALTQIPQIGDVLAKKLADHFGNASNIFSALQRELEKIPEIGAVRAAAIKQFRDFDRVEAEIRFIEKYNIQPVFYGHPAYPQKLRDCYDSPLLLYFKGNAPLHTSRVLSIVGTRTPGSYGRDICEQIVAGLTGHHVTIVSGMAYGIDIIAHKAALQHGIPTVGVLAHGLDRIYPAAHKSTATAMLENGGLLTDFISGTAPDKQNFPKRNRIVAGISDATLVIESGLQGGSLITAAIANSYNRDVLAVPGRVGDPHADGCHHLIKTHRAALVTSAADILELMGWQPAAPAPSVRQRAMFVPLDPEEQEVVAFFEENPERHFDDLSRHCRLPGSMLNAVLLKLEMYSLVKSMPGQRYRLIC</sequence>
<dbReference type="InterPro" id="IPR010994">
    <property type="entry name" value="RuvA_2-like"/>
</dbReference>
<dbReference type="Proteomes" id="UP000316778">
    <property type="component" value="Unassembled WGS sequence"/>
</dbReference>
<dbReference type="InterPro" id="IPR057666">
    <property type="entry name" value="DrpA_SLOG"/>
</dbReference>
<dbReference type="InterPro" id="IPR041663">
    <property type="entry name" value="DisA/LigA_HHH"/>
</dbReference>
<evidence type="ECO:0000256" key="1">
    <source>
        <dbReference type="ARBA" id="ARBA00006525"/>
    </source>
</evidence>
<dbReference type="SUPFAM" id="SSF102405">
    <property type="entry name" value="MCP/YpsA-like"/>
    <property type="match status" value="1"/>
</dbReference>
<feature type="domain" description="Helix-hairpin-helix DNA-binding motif class 1" evidence="4">
    <location>
        <begin position="43"/>
        <end position="62"/>
    </location>
</feature>
<evidence type="ECO:0000259" key="4">
    <source>
        <dbReference type="SMART" id="SM00278"/>
    </source>
</evidence>
<dbReference type="Pfam" id="PF17782">
    <property type="entry name" value="WHD_DprA"/>
    <property type="match status" value="1"/>
</dbReference>
<evidence type="ECO:0000256" key="2">
    <source>
        <dbReference type="ARBA" id="ARBA00022763"/>
    </source>
</evidence>
<dbReference type="InterPro" id="IPR041614">
    <property type="entry name" value="DprA_WH"/>
</dbReference>
<proteinExistence type="inferred from homology"/>
<dbReference type="Pfam" id="PF12826">
    <property type="entry name" value="HHH_2"/>
    <property type="match status" value="1"/>
</dbReference>
<keyword evidence="3" id="KW-0234">DNA repair</keyword>
<dbReference type="EMBL" id="VLLG01000002">
    <property type="protein sequence ID" value="TWI90738.1"/>
    <property type="molecule type" value="Genomic_DNA"/>
</dbReference>
<dbReference type="NCBIfam" id="TIGR00732">
    <property type="entry name" value="dprA"/>
    <property type="match status" value="1"/>
</dbReference>
<dbReference type="AlphaFoldDB" id="A0A562TBQ3"/>